<proteinExistence type="predicted"/>
<evidence type="ECO:0000259" key="1">
    <source>
        <dbReference type="Pfam" id="PF13566"/>
    </source>
</evidence>
<dbReference type="RefSeq" id="WP_349143898.1">
    <property type="nucleotide sequence ID" value="NZ_JBBMFC010000005.1"/>
</dbReference>
<feature type="domain" description="DUF4130" evidence="1">
    <location>
        <begin position="93"/>
        <end position="259"/>
    </location>
</feature>
<reference evidence="2 3" key="1">
    <citation type="submission" date="2024-03" db="EMBL/GenBank/DDBJ databases">
        <title>Human intestinal bacterial collection.</title>
        <authorList>
            <person name="Pauvert C."/>
            <person name="Hitch T.C.A."/>
            <person name="Clavel T."/>
        </authorList>
    </citation>
    <scope>NUCLEOTIDE SEQUENCE [LARGE SCALE GENOMIC DNA]</scope>
    <source>
        <strain evidence="2 3">CLA-AA-H78B</strain>
    </source>
</reference>
<gene>
    <name evidence="2" type="ORF">WMO62_04170</name>
</gene>
<dbReference type="Proteomes" id="UP001470288">
    <property type="component" value="Unassembled WGS sequence"/>
</dbReference>
<name>A0ABV1HYN4_9FIRM</name>
<dbReference type="InterPro" id="IPR023875">
    <property type="entry name" value="DNA_repair_put"/>
</dbReference>
<accession>A0ABV1HYN4</accession>
<evidence type="ECO:0000313" key="3">
    <source>
        <dbReference type="Proteomes" id="UP001470288"/>
    </source>
</evidence>
<dbReference type="InterPro" id="IPR025404">
    <property type="entry name" value="DUF4130"/>
</dbReference>
<dbReference type="NCBIfam" id="TIGR03915">
    <property type="entry name" value="SAM_7_link_chp"/>
    <property type="match status" value="1"/>
</dbReference>
<organism evidence="2 3">
    <name type="scientific">Hominiventricola aquisgranensis</name>
    <dbReference type="NCBI Taxonomy" id="3133164"/>
    <lineage>
        <taxon>Bacteria</taxon>
        <taxon>Bacillati</taxon>
        <taxon>Bacillota</taxon>
        <taxon>Clostridia</taxon>
        <taxon>Lachnospirales</taxon>
        <taxon>Lachnospiraceae</taxon>
        <taxon>Hominiventricola</taxon>
    </lineage>
</organism>
<keyword evidence="3" id="KW-1185">Reference proteome</keyword>
<comment type="caution">
    <text evidence="2">The sequence shown here is derived from an EMBL/GenBank/DDBJ whole genome shotgun (WGS) entry which is preliminary data.</text>
</comment>
<evidence type="ECO:0000313" key="2">
    <source>
        <dbReference type="EMBL" id="MEQ2578042.1"/>
    </source>
</evidence>
<protein>
    <submittedName>
        <fullName evidence="2">TIGR03915 family putative DNA repair protein</fullName>
    </submittedName>
</protein>
<sequence length="288" mass="33286">MSSCHYLMIRVFQCEDSLTGILTGVYDGWASRLGHSHVRLAILDQGNMELFCEYEEVMADTDKAGKVLRTIRERMGEDAAVMIARAAACPDKDKADLIYRMIVLGLHLKDGHRITGMLGDPVMQRMFELGRKAGNIAMRYIEIIRFQELDSGALLAVIDPEADVLALIAPHFSNRLPLENWMIYDRRRQKAVIHPAGKGWFLVEEVDERSVLEAEMSHEEVRYGELWKCFFKTLTIEARVNQKLQTSLIPLKYRDFMKEFQNESLREDCEKCQNKETKQEHEKQISQE</sequence>
<dbReference type="Pfam" id="PF13566">
    <property type="entry name" value="DUF4130"/>
    <property type="match status" value="1"/>
</dbReference>
<dbReference type="EMBL" id="JBBMFC010000005">
    <property type="protein sequence ID" value="MEQ2578042.1"/>
    <property type="molecule type" value="Genomic_DNA"/>
</dbReference>